<dbReference type="AlphaFoldDB" id="A0A069PNE4"/>
<keyword evidence="3" id="KW-0731">Sigma factor</keyword>
<keyword evidence="10" id="KW-1185">Reference proteome</keyword>
<keyword evidence="5" id="KW-0804">Transcription</keyword>
<dbReference type="InterPro" id="IPR013325">
    <property type="entry name" value="RNA_pol_sigma_r2"/>
</dbReference>
<dbReference type="InterPro" id="IPR039425">
    <property type="entry name" value="RNA_pol_sigma-70-like"/>
</dbReference>
<feature type="domain" description="RNA polymerase sigma-70 region 2" evidence="7">
    <location>
        <begin position="37"/>
        <end position="98"/>
    </location>
</feature>
<dbReference type="SUPFAM" id="SSF88659">
    <property type="entry name" value="Sigma3 and sigma4 domains of RNA polymerase sigma factors"/>
    <property type="match status" value="1"/>
</dbReference>
<name>A0A069PNE4_9BURK</name>
<evidence type="ECO:0000313" key="9">
    <source>
        <dbReference type="EMBL" id="KDR42168.1"/>
    </source>
</evidence>
<keyword evidence="4" id="KW-0238">DNA-binding</keyword>
<evidence type="ECO:0000259" key="8">
    <source>
        <dbReference type="Pfam" id="PF08281"/>
    </source>
</evidence>
<reference evidence="9 10" key="1">
    <citation type="submission" date="2014-03" db="EMBL/GenBank/DDBJ databases">
        <title>Draft Genome Sequences of Four Burkholderia Strains.</title>
        <authorList>
            <person name="Liu X.Y."/>
            <person name="Li C.X."/>
            <person name="Xu J.H."/>
        </authorList>
    </citation>
    <scope>NUCLEOTIDE SEQUENCE [LARGE SCALE GENOMIC DNA]</scope>
    <source>
        <strain evidence="9 10">DSM 50014</strain>
    </source>
</reference>
<evidence type="ECO:0000256" key="5">
    <source>
        <dbReference type="ARBA" id="ARBA00023163"/>
    </source>
</evidence>
<dbReference type="CDD" id="cd06171">
    <property type="entry name" value="Sigma70_r4"/>
    <property type="match status" value="1"/>
</dbReference>
<evidence type="ECO:0000256" key="3">
    <source>
        <dbReference type="ARBA" id="ARBA00023082"/>
    </source>
</evidence>
<evidence type="ECO:0000256" key="1">
    <source>
        <dbReference type="ARBA" id="ARBA00010641"/>
    </source>
</evidence>
<evidence type="ECO:0000259" key="7">
    <source>
        <dbReference type="Pfam" id="PF04542"/>
    </source>
</evidence>
<evidence type="ECO:0000256" key="4">
    <source>
        <dbReference type="ARBA" id="ARBA00023125"/>
    </source>
</evidence>
<dbReference type="InterPro" id="IPR013324">
    <property type="entry name" value="RNA_pol_sigma_r3/r4-like"/>
</dbReference>
<dbReference type="STRING" id="60547.GCA_000751215_04000"/>
<feature type="domain" description="RNA polymerase sigma factor 70 region 4 type 2" evidence="8">
    <location>
        <begin position="124"/>
        <end position="172"/>
    </location>
</feature>
<comment type="caution">
    <text evidence="9">The sequence shown here is derived from an EMBL/GenBank/DDBJ whole genome shotgun (WGS) entry which is preliminary data.</text>
</comment>
<dbReference type="InterPro" id="IPR007627">
    <property type="entry name" value="RNA_pol_sigma70_r2"/>
</dbReference>
<dbReference type="InterPro" id="IPR013249">
    <property type="entry name" value="RNA_pol_sigma70_r4_t2"/>
</dbReference>
<dbReference type="GO" id="GO:0016987">
    <property type="term" value="F:sigma factor activity"/>
    <property type="evidence" value="ECO:0007669"/>
    <property type="project" value="UniProtKB-KW"/>
</dbReference>
<keyword evidence="2" id="KW-0805">Transcription regulation</keyword>
<gene>
    <name evidence="9" type="ORF">BG61_11050</name>
</gene>
<evidence type="ECO:0000313" key="10">
    <source>
        <dbReference type="Proteomes" id="UP000027466"/>
    </source>
</evidence>
<sequence length="205" mass="23073">MAATRTRSPLDQENPDAASGTPSKNSPDSRSVLLDMLPRLWAFALRISRDRHDAEELVQRAIARAAERAEPLRPDRAALKWLLSTLYHMWINGIRARDMESDEASFEAFADHATCTQEHDRMSRQIVSAVDRLPEAQRIVMLLVEVEGLTHGEAAEVLGVASETIESRLWRAHQAMRILVGRVPAAYRADRGEQNRPAPCVWQAM</sequence>
<organism evidence="9 10">
    <name type="scientific">Caballeronia glathei</name>
    <dbReference type="NCBI Taxonomy" id="60547"/>
    <lineage>
        <taxon>Bacteria</taxon>
        <taxon>Pseudomonadati</taxon>
        <taxon>Pseudomonadota</taxon>
        <taxon>Betaproteobacteria</taxon>
        <taxon>Burkholderiales</taxon>
        <taxon>Burkholderiaceae</taxon>
        <taxon>Caballeronia</taxon>
    </lineage>
</organism>
<dbReference type="NCBIfam" id="TIGR02937">
    <property type="entry name" value="sigma70-ECF"/>
    <property type="match status" value="1"/>
</dbReference>
<dbReference type="EMBL" id="JFHC01000019">
    <property type="protein sequence ID" value="KDR42168.1"/>
    <property type="molecule type" value="Genomic_DNA"/>
</dbReference>
<dbReference type="GO" id="GO:0003677">
    <property type="term" value="F:DNA binding"/>
    <property type="evidence" value="ECO:0007669"/>
    <property type="project" value="UniProtKB-KW"/>
</dbReference>
<dbReference type="PANTHER" id="PTHR43133:SF8">
    <property type="entry name" value="RNA POLYMERASE SIGMA FACTOR HI_1459-RELATED"/>
    <property type="match status" value="1"/>
</dbReference>
<dbReference type="InterPro" id="IPR014284">
    <property type="entry name" value="RNA_pol_sigma-70_dom"/>
</dbReference>
<comment type="similarity">
    <text evidence="1">Belongs to the sigma-70 factor family. ECF subfamily.</text>
</comment>
<evidence type="ECO:0000256" key="6">
    <source>
        <dbReference type="SAM" id="MobiDB-lite"/>
    </source>
</evidence>
<evidence type="ECO:0000256" key="2">
    <source>
        <dbReference type="ARBA" id="ARBA00023015"/>
    </source>
</evidence>
<proteinExistence type="inferred from homology"/>
<feature type="region of interest" description="Disordered" evidence="6">
    <location>
        <begin position="1"/>
        <end position="29"/>
    </location>
</feature>
<dbReference type="Proteomes" id="UP000027466">
    <property type="component" value="Unassembled WGS sequence"/>
</dbReference>
<feature type="compositionally biased region" description="Polar residues" evidence="6">
    <location>
        <begin position="20"/>
        <end position="29"/>
    </location>
</feature>
<dbReference type="PANTHER" id="PTHR43133">
    <property type="entry name" value="RNA POLYMERASE ECF-TYPE SIGMA FACTO"/>
    <property type="match status" value="1"/>
</dbReference>
<dbReference type="Pfam" id="PF08281">
    <property type="entry name" value="Sigma70_r4_2"/>
    <property type="match status" value="1"/>
</dbReference>
<dbReference type="Pfam" id="PF04542">
    <property type="entry name" value="Sigma70_r2"/>
    <property type="match status" value="1"/>
</dbReference>
<protein>
    <submittedName>
        <fullName evidence="9">RNA polymerase sigma 70</fullName>
    </submittedName>
</protein>
<dbReference type="SUPFAM" id="SSF88946">
    <property type="entry name" value="Sigma2 domain of RNA polymerase sigma factors"/>
    <property type="match status" value="1"/>
</dbReference>
<dbReference type="InterPro" id="IPR036388">
    <property type="entry name" value="WH-like_DNA-bd_sf"/>
</dbReference>
<accession>A0A069PNE4</accession>
<dbReference type="GO" id="GO:0006352">
    <property type="term" value="P:DNA-templated transcription initiation"/>
    <property type="evidence" value="ECO:0007669"/>
    <property type="project" value="InterPro"/>
</dbReference>
<dbReference type="Gene3D" id="1.10.10.10">
    <property type="entry name" value="Winged helix-like DNA-binding domain superfamily/Winged helix DNA-binding domain"/>
    <property type="match status" value="1"/>
</dbReference>
<feature type="compositionally biased region" description="Polar residues" evidence="6">
    <location>
        <begin position="1"/>
        <end position="11"/>
    </location>
</feature>
<dbReference type="Gene3D" id="1.10.1740.10">
    <property type="match status" value="1"/>
</dbReference>